<dbReference type="Proteomes" id="UP000324800">
    <property type="component" value="Unassembled WGS sequence"/>
</dbReference>
<name>A0A5J4TBR6_9EUKA</name>
<dbReference type="EMBL" id="SNRW01035520">
    <property type="protein sequence ID" value="KAA6354895.1"/>
    <property type="molecule type" value="Genomic_DNA"/>
</dbReference>
<dbReference type="AlphaFoldDB" id="A0A5J4TBR6"/>
<evidence type="ECO:0000313" key="2">
    <source>
        <dbReference type="Proteomes" id="UP000324800"/>
    </source>
</evidence>
<proteinExistence type="predicted"/>
<comment type="caution">
    <text evidence="1">The sequence shown here is derived from an EMBL/GenBank/DDBJ whole genome shotgun (WGS) entry which is preliminary data.</text>
</comment>
<protein>
    <submittedName>
        <fullName evidence="1">Uncharacterized protein</fullName>
    </submittedName>
</protein>
<accession>A0A5J4TBR6</accession>
<reference evidence="1 2" key="1">
    <citation type="submission" date="2019-03" db="EMBL/GenBank/DDBJ databases">
        <title>Single cell metagenomics reveals metabolic interactions within the superorganism composed of flagellate Streblomastix strix and complex community of Bacteroidetes bacteria on its surface.</title>
        <authorList>
            <person name="Treitli S.C."/>
            <person name="Kolisko M."/>
            <person name="Husnik F."/>
            <person name="Keeling P."/>
            <person name="Hampl V."/>
        </authorList>
    </citation>
    <scope>NUCLEOTIDE SEQUENCE [LARGE SCALE GENOMIC DNA]</scope>
    <source>
        <strain evidence="1">ST1C</strain>
    </source>
</reference>
<evidence type="ECO:0000313" key="1">
    <source>
        <dbReference type="EMBL" id="KAA6354895.1"/>
    </source>
</evidence>
<sequence>MFDVQHDIKKALVICAYIYILDQYVFEFKDIQEYLSSIWINSLLRSLAIGRLQYMSTTVEFSAQHVKELTSYYDAPAARSLVIIA</sequence>
<gene>
    <name evidence="1" type="ORF">EZS28_049578</name>
</gene>
<organism evidence="1 2">
    <name type="scientific">Streblomastix strix</name>
    <dbReference type="NCBI Taxonomy" id="222440"/>
    <lineage>
        <taxon>Eukaryota</taxon>
        <taxon>Metamonada</taxon>
        <taxon>Preaxostyla</taxon>
        <taxon>Oxymonadida</taxon>
        <taxon>Streblomastigidae</taxon>
        <taxon>Streblomastix</taxon>
    </lineage>
</organism>